<dbReference type="RefSeq" id="WP_045778546.1">
    <property type="nucleotide sequence ID" value="NZ_LAJX01000050.1"/>
</dbReference>
<dbReference type="GO" id="GO:0007165">
    <property type="term" value="P:signal transduction"/>
    <property type="evidence" value="ECO:0007669"/>
    <property type="project" value="InterPro"/>
</dbReference>
<evidence type="ECO:0000259" key="1">
    <source>
        <dbReference type="Pfam" id="PF01584"/>
    </source>
</evidence>
<dbReference type="InterPro" id="IPR002545">
    <property type="entry name" value="CheW-lke_dom"/>
</dbReference>
<reference evidence="2 3" key="2">
    <citation type="journal article" date="2016" name="Microb. Ecol.">
        <title>Genome Characteristics of a Novel Type I Methanotroph (Sn10-6) Isolated from a Flooded Indian Rice Field.</title>
        <authorList>
            <person name="Rahalkar M.C."/>
            <person name="Pandit P.S."/>
            <person name="Dhakephalkar P.K."/>
            <person name="Pore S."/>
            <person name="Arora P."/>
            <person name="Kapse N."/>
        </authorList>
    </citation>
    <scope>NUCLEOTIDE SEQUENCE [LARGE SCALE GENOMIC DNA]</scope>
    <source>
        <strain evidence="2 3">Sn10-6</strain>
    </source>
</reference>
<name>A0A0F3IKP2_9GAMM</name>
<reference evidence="3" key="1">
    <citation type="submission" date="2015-03" db="EMBL/GenBank/DDBJ databases">
        <title>Draft genome sequence of a novel methanotroph (Sn10-6) isolated from flooded ricefield rhizosphere in India.</title>
        <authorList>
            <person name="Pandit P.S."/>
            <person name="Pore S.D."/>
            <person name="Arora P."/>
            <person name="Kapse N.G."/>
            <person name="Dhakephalkar P.K."/>
            <person name="Rahalkar M.C."/>
        </authorList>
    </citation>
    <scope>NUCLEOTIDE SEQUENCE [LARGE SCALE GENOMIC DNA]</scope>
    <source>
        <strain evidence="3">Sn10-6</strain>
    </source>
</reference>
<protein>
    <recommendedName>
        <fullName evidence="1">CheW-like domain-containing protein</fullName>
    </recommendedName>
</protein>
<dbReference type="GO" id="GO:0006935">
    <property type="term" value="P:chemotaxis"/>
    <property type="evidence" value="ECO:0007669"/>
    <property type="project" value="InterPro"/>
</dbReference>
<dbReference type="OrthoDB" id="5570983at2"/>
<organism evidence="2 3">
    <name type="scientific">Methylocucumis oryzae</name>
    <dbReference type="NCBI Taxonomy" id="1632867"/>
    <lineage>
        <taxon>Bacteria</taxon>
        <taxon>Pseudomonadati</taxon>
        <taxon>Pseudomonadota</taxon>
        <taxon>Gammaproteobacteria</taxon>
        <taxon>Methylococcales</taxon>
        <taxon>Methylococcaceae</taxon>
        <taxon>Methylocucumis</taxon>
    </lineage>
</organism>
<dbReference type="Pfam" id="PF01584">
    <property type="entry name" value="CheW"/>
    <property type="match status" value="1"/>
</dbReference>
<feature type="domain" description="CheW-like" evidence="1">
    <location>
        <begin position="21"/>
        <end position="85"/>
    </location>
</feature>
<dbReference type="Gene3D" id="2.40.50.180">
    <property type="entry name" value="CheA-289, Domain 4"/>
    <property type="match status" value="1"/>
</dbReference>
<accession>A0A0F3IKP2</accession>
<evidence type="ECO:0000313" key="2">
    <source>
        <dbReference type="EMBL" id="KJV07247.1"/>
    </source>
</evidence>
<dbReference type="SUPFAM" id="SSF50341">
    <property type="entry name" value="CheW-like"/>
    <property type="match status" value="1"/>
</dbReference>
<comment type="caution">
    <text evidence="2">The sequence shown here is derived from an EMBL/GenBank/DDBJ whole genome shotgun (WGS) entry which is preliminary data.</text>
</comment>
<sequence length="185" mass="20863">MYESNEITPDELSIELRHGIQIGDWRLLLPKDSPAELLAEPDITALAYQPDWCLGLCNWRGKVVPVFDWAVWSGAPPAIQPRYIVALGQAPALWALSLQGYPQALTALQGLPLTEVLAPPWLKPYLLGGFHDGTHTWLEVAYPDLLERLKPWPVFTDRHNQPPNFSIRGAFPCVYFRGSATFVYR</sequence>
<proteinExistence type="predicted"/>
<keyword evidence="3" id="KW-1185">Reference proteome</keyword>
<dbReference type="Proteomes" id="UP000033684">
    <property type="component" value="Unassembled WGS sequence"/>
</dbReference>
<gene>
    <name evidence="2" type="ORF">VZ94_06000</name>
</gene>
<dbReference type="InterPro" id="IPR036061">
    <property type="entry name" value="CheW-like_dom_sf"/>
</dbReference>
<dbReference type="AlphaFoldDB" id="A0A0F3IKP2"/>
<evidence type="ECO:0000313" key="3">
    <source>
        <dbReference type="Proteomes" id="UP000033684"/>
    </source>
</evidence>
<dbReference type="EMBL" id="LAJX01000050">
    <property type="protein sequence ID" value="KJV07247.1"/>
    <property type="molecule type" value="Genomic_DNA"/>
</dbReference>